<dbReference type="Gene3D" id="3.30.1490.20">
    <property type="entry name" value="ATP-grasp fold, A domain"/>
    <property type="match status" value="1"/>
</dbReference>
<evidence type="ECO:0000256" key="4">
    <source>
        <dbReference type="ARBA" id="ARBA00022840"/>
    </source>
</evidence>
<reference evidence="7" key="1">
    <citation type="submission" date="2022-05" db="EMBL/GenBank/DDBJ databases">
        <title>Corynebacterium sp. TA-R-1 sp. nov., isolated from human feces.</title>
        <authorList>
            <person name="Shamsuzzaman M."/>
            <person name="Dahal R.H."/>
        </authorList>
    </citation>
    <scope>NUCLEOTIDE SEQUENCE</scope>
    <source>
        <strain evidence="7">TA-R-1</strain>
    </source>
</reference>
<evidence type="ECO:0000313" key="8">
    <source>
        <dbReference type="Proteomes" id="UP001204000"/>
    </source>
</evidence>
<dbReference type="PANTHER" id="PTHR43055">
    <property type="entry name" value="FORMATE-DEPENDENT PHOSPHORIBOSYLGLYCINAMIDE FORMYLTRANSFERASE"/>
    <property type="match status" value="1"/>
</dbReference>
<evidence type="ECO:0000256" key="2">
    <source>
        <dbReference type="ARBA" id="ARBA00022741"/>
    </source>
</evidence>
<evidence type="ECO:0000256" key="1">
    <source>
        <dbReference type="ARBA" id="ARBA00022598"/>
    </source>
</evidence>
<dbReference type="EMBL" id="JAMFTQ010000004">
    <property type="protein sequence ID" value="MCP1387624.1"/>
    <property type="molecule type" value="Genomic_DNA"/>
</dbReference>
<accession>A0ABT1G0S2</accession>
<keyword evidence="3" id="KW-0658">Purine biosynthesis</keyword>
<dbReference type="InterPro" id="IPR003135">
    <property type="entry name" value="ATP-grasp_carboxylate-amine"/>
</dbReference>
<evidence type="ECO:0000256" key="5">
    <source>
        <dbReference type="PROSITE-ProRule" id="PRU00409"/>
    </source>
</evidence>
<dbReference type="Proteomes" id="UP001204000">
    <property type="component" value="Unassembled WGS sequence"/>
</dbReference>
<proteinExistence type="predicted"/>
<dbReference type="InterPro" id="IPR011761">
    <property type="entry name" value="ATP-grasp"/>
</dbReference>
<feature type="domain" description="ATP-grasp" evidence="6">
    <location>
        <begin position="108"/>
        <end position="296"/>
    </location>
</feature>
<evidence type="ECO:0000256" key="3">
    <source>
        <dbReference type="ARBA" id="ARBA00022755"/>
    </source>
</evidence>
<dbReference type="Pfam" id="PF02222">
    <property type="entry name" value="ATP-grasp"/>
    <property type="match status" value="1"/>
</dbReference>
<dbReference type="PANTHER" id="PTHR43055:SF1">
    <property type="entry name" value="FORMATE-DEPENDENT PHOSPHORIBOSYLGLYCINAMIDE FORMYLTRANSFERASE"/>
    <property type="match status" value="1"/>
</dbReference>
<dbReference type="PROSITE" id="PS50975">
    <property type="entry name" value="ATP_GRASP"/>
    <property type="match status" value="1"/>
</dbReference>
<keyword evidence="2 5" id="KW-0547">Nucleotide-binding</keyword>
<gene>
    <name evidence="7" type="ORF">M5J20_05405</name>
</gene>
<name>A0ABT1G0S2_9CORY</name>
<dbReference type="RefSeq" id="WP_253577294.1">
    <property type="nucleotide sequence ID" value="NZ_JAMFTQ010000004.1"/>
</dbReference>
<keyword evidence="1" id="KW-0436">Ligase</keyword>
<evidence type="ECO:0000313" key="7">
    <source>
        <dbReference type="EMBL" id="MCP1387624.1"/>
    </source>
</evidence>
<comment type="caution">
    <text evidence="7">The sequence shown here is derived from an EMBL/GenBank/DDBJ whole genome shotgun (WGS) entry which is preliminary data.</text>
</comment>
<protein>
    <submittedName>
        <fullName evidence="7">ATP-grasp domain-containing protein</fullName>
    </submittedName>
</protein>
<evidence type="ECO:0000259" key="6">
    <source>
        <dbReference type="PROSITE" id="PS50975"/>
    </source>
</evidence>
<organism evidence="7 8">
    <name type="scientific">Corynebacterium stercoris</name>
    <dbReference type="NCBI Taxonomy" id="2943490"/>
    <lineage>
        <taxon>Bacteria</taxon>
        <taxon>Bacillati</taxon>
        <taxon>Actinomycetota</taxon>
        <taxon>Actinomycetes</taxon>
        <taxon>Mycobacteriales</taxon>
        <taxon>Corynebacteriaceae</taxon>
        <taxon>Corynebacterium</taxon>
    </lineage>
</organism>
<keyword evidence="4 5" id="KW-0067">ATP-binding</keyword>
<keyword evidence="8" id="KW-1185">Reference proteome</keyword>
<dbReference type="SUPFAM" id="SSF56059">
    <property type="entry name" value="Glutathione synthetase ATP-binding domain-like"/>
    <property type="match status" value="1"/>
</dbReference>
<dbReference type="Gene3D" id="3.30.470.20">
    <property type="entry name" value="ATP-grasp fold, B domain"/>
    <property type="match status" value="1"/>
</dbReference>
<dbReference type="InterPro" id="IPR013815">
    <property type="entry name" value="ATP_grasp_subdomain_1"/>
</dbReference>
<sequence>MSEQHDQHTGHQAGSHRLRPHLRVLVLGSAPDCTFANELAAAYRHLGCEVSVDTLGEAPTSANPDLIAVADPRVDTQRLFELAAATNADVAPSIGACDVAFDRQSLRSTAADELGLPTLTSAPAHTPDELAAVAEEIGYPIVVKQRRGSSKQTFRSAEELKQSPFATQLPEDGLVAERYIDFDYEVTILTARSVDPATGQLATWFCEPMGTRHEAGELVECWQPAPISEAAMGNARSIAARVTGALECCGLYAIELFVDGEEVYFSQASPLAGLDGMLTRATQRLDQFELQARASLRLPIDATLVSPGAAQLVHGGAANLSAQSMVQAMAVEETGVQVIGEDILVRSTGDSVEEARARAAAAAACFADSGI</sequence>